<feature type="signal peptide" evidence="1">
    <location>
        <begin position="1"/>
        <end position="19"/>
    </location>
</feature>
<evidence type="ECO:0000313" key="3">
    <source>
        <dbReference type="EMBL" id="QTH71008.1"/>
    </source>
</evidence>
<dbReference type="AlphaFoldDB" id="A0A975DFR2"/>
<protein>
    <recommendedName>
        <fullName evidence="2">FlgO domain-containing protein</fullName>
    </recommendedName>
</protein>
<feature type="domain" description="FlgO" evidence="2">
    <location>
        <begin position="76"/>
        <end position="204"/>
    </location>
</feature>
<feature type="chain" id="PRO_5037974629" description="FlgO domain-containing protein" evidence="1">
    <location>
        <begin position="20"/>
        <end position="223"/>
    </location>
</feature>
<dbReference type="KEGG" id="pxi:J5O05_14220"/>
<proteinExistence type="predicted"/>
<dbReference type="PROSITE" id="PS51257">
    <property type="entry name" value="PROKAR_LIPOPROTEIN"/>
    <property type="match status" value="1"/>
</dbReference>
<accession>A0A975DFR2</accession>
<dbReference type="Pfam" id="PF17680">
    <property type="entry name" value="FlgO"/>
    <property type="match status" value="1"/>
</dbReference>
<dbReference type="EMBL" id="CP072133">
    <property type="protein sequence ID" value="QTH71008.1"/>
    <property type="molecule type" value="Genomic_DNA"/>
</dbReference>
<organism evidence="3 4">
    <name type="scientific">Pseudoalteromonas xiamenensis</name>
    <dbReference type="NCBI Taxonomy" id="882626"/>
    <lineage>
        <taxon>Bacteria</taxon>
        <taxon>Pseudomonadati</taxon>
        <taxon>Pseudomonadota</taxon>
        <taxon>Gammaproteobacteria</taxon>
        <taxon>Alteromonadales</taxon>
        <taxon>Pseudoalteromonadaceae</taxon>
        <taxon>Pseudoalteromonas</taxon>
    </lineage>
</organism>
<dbReference type="InterPro" id="IPR041215">
    <property type="entry name" value="FlgO_dom"/>
</dbReference>
<dbReference type="Proteomes" id="UP000664904">
    <property type="component" value="Chromosome"/>
</dbReference>
<evidence type="ECO:0000259" key="2">
    <source>
        <dbReference type="Pfam" id="PF17680"/>
    </source>
</evidence>
<evidence type="ECO:0000313" key="4">
    <source>
        <dbReference type="Proteomes" id="UP000664904"/>
    </source>
</evidence>
<sequence length="223" mass="24769">MRHTLLGLALPLFMLGCSAFQGNNRLTSNLEQGEMSEGVREIASPTSNFQNMAVKKQALQVNSTRSGKNINHYIKSIMQDLVTNLQYVNQKTPIAVASFVYLDADFNTTTLLGNQIAEGFVHELHQFGVPVVDFKTTDYMRVTEQGDFVFSRDYLELSQDMPFQYVMAGTLVNHQDGVLVNARIVGINSKAVVGTAQGFIPQKVIDELNSKDELDGVMLKRGM</sequence>
<keyword evidence="1" id="KW-0732">Signal</keyword>
<evidence type="ECO:0000256" key="1">
    <source>
        <dbReference type="SAM" id="SignalP"/>
    </source>
</evidence>
<dbReference type="RefSeq" id="WP_208842650.1">
    <property type="nucleotide sequence ID" value="NZ_CP072133.1"/>
</dbReference>
<keyword evidence="4" id="KW-1185">Reference proteome</keyword>
<gene>
    <name evidence="3" type="ORF">J5O05_14220</name>
</gene>
<name>A0A975DFR2_9GAMM</name>
<reference evidence="3" key="1">
    <citation type="submission" date="2021-03" db="EMBL/GenBank/DDBJ databases">
        <title>Complete Genome of Pseudoalteromonas xiamenensis STKMTI.2, a new potential marine bacterium producing anti-Vibrio compounds.</title>
        <authorList>
            <person name="Handayani D.P."/>
            <person name="Isnansetyo A."/>
            <person name="Istiqomah I."/>
            <person name="Jumina J."/>
        </authorList>
    </citation>
    <scope>NUCLEOTIDE SEQUENCE</scope>
    <source>
        <strain evidence="3">STKMTI.2</strain>
    </source>
</reference>